<dbReference type="RefSeq" id="WP_126072727.1">
    <property type="nucleotide sequence ID" value="NZ_CP051166.1"/>
</dbReference>
<accession>A0A430HRZ4</accession>
<keyword evidence="3" id="KW-1185">Reference proteome</keyword>
<evidence type="ECO:0000313" key="2">
    <source>
        <dbReference type="EMBL" id="RSZ60315.1"/>
    </source>
</evidence>
<evidence type="ECO:0000256" key="1">
    <source>
        <dbReference type="SAM" id="MobiDB-lite"/>
    </source>
</evidence>
<name>A0A430HRZ4_9BURK</name>
<proteinExistence type="predicted"/>
<reference evidence="2 3" key="1">
    <citation type="submission" date="2018-12" db="EMBL/GenBank/DDBJ databases">
        <authorList>
            <person name="Yang E."/>
        </authorList>
    </citation>
    <scope>NUCLEOTIDE SEQUENCE [LARGE SCALE GENOMIC DNA]</scope>
    <source>
        <strain evidence="2 3">SOD</strain>
    </source>
</reference>
<gene>
    <name evidence="2" type="ORF">EJB06_04170</name>
</gene>
<comment type="caution">
    <text evidence="2">The sequence shown here is derived from an EMBL/GenBank/DDBJ whole genome shotgun (WGS) entry which is preliminary data.</text>
</comment>
<evidence type="ECO:0000313" key="3">
    <source>
        <dbReference type="Proteomes" id="UP000278085"/>
    </source>
</evidence>
<sequence length="93" mass="9815">MAGVERSGPQAPLFAPAEVAGPASAEGAQAGMDPASADVDGFEDVDDLARITNEEMLAHPRSMEFNIALHDMQERLFAGQPKDEHADELAPSP</sequence>
<dbReference type="AlphaFoldDB" id="A0A430HRZ4"/>
<dbReference type="EMBL" id="RXLQ01000002">
    <property type="protein sequence ID" value="RSZ60315.1"/>
    <property type="molecule type" value="Genomic_DNA"/>
</dbReference>
<protein>
    <submittedName>
        <fullName evidence="2">Uncharacterized protein</fullName>
    </submittedName>
</protein>
<organism evidence="2 3">
    <name type="scientific">Massilia atriviolacea</name>
    <dbReference type="NCBI Taxonomy" id="2495579"/>
    <lineage>
        <taxon>Bacteria</taxon>
        <taxon>Pseudomonadati</taxon>
        <taxon>Pseudomonadota</taxon>
        <taxon>Betaproteobacteria</taxon>
        <taxon>Burkholderiales</taxon>
        <taxon>Oxalobacteraceae</taxon>
        <taxon>Telluria group</taxon>
        <taxon>Massilia</taxon>
    </lineage>
</organism>
<feature type="region of interest" description="Disordered" evidence="1">
    <location>
        <begin position="1"/>
        <end position="40"/>
    </location>
</feature>
<dbReference type="Proteomes" id="UP000278085">
    <property type="component" value="Unassembled WGS sequence"/>
</dbReference>